<sequence>MAYQTGNAQTIQIILSKLSEFAAAIGWQIKHKTETKLYLSTQDDSAHYALEFLSNVLYTIPCTSFDFNKSAIAQTGSPSVDGNCYKKIYTRTTDLENGNFISYDFFGTLDYLHVVVEIKNEQFRHFGVGKLAKEAEFNGGEYAYGTYIYSKSTSESNSRLNVYGMSSNDDRNSTAVIRVDNFGNEQKSPWYLYCANSYYIKYKKPYLLGSAFYAIGRSAMPEDYYTYHPDNYLVNYSQSKFGHSLIPAPNSLIAHKVNNTFVRLGIIPDRYECTMRGIPPKTILEINGERWKIIPSAGFNEFNSSRKTSNPDNTGIQAVAYRIVES</sequence>
<dbReference type="Proteomes" id="UP001224812">
    <property type="component" value="Unassembled WGS sequence"/>
</dbReference>
<protein>
    <recommendedName>
        <fullName evidence="3">Phage tail protein</fullName>
    </recommendedName>
</protein>
<evidence type="ECO:0000313" key="1">
    <source>
        <dbReference type="EMBL" id="MDP8085385.1"/>
    </source>
</evidence>
<evidence type="ECO:0000313" key="2">
    <source>
        <dbReference type="Proteomes" id="UP001224812"/>
    </source>
</evidence>
<reference evidence="1 2" key="1">
    <citation type="journal article" date="2023" name="Front. Microbiol.">
        <title>Phylogeography and host specificity of Pasteurellaceae pathogenic to sea-farmed fish in the north-east Atlantic.</title>
        <authorList>
            <person name="Gulla S."/>
            <person name="Colquhoun D.J."/>
            <person name="Olsen A.B."/>
            <person name="Spilsberg B."/>
            <person name="Lagesen K."/>
            <person name="Aakesson C.P."/>
            <person name="Strom S."/>
            <person name="Manji F."/>
            <person name="Birkbeck T.H."/>
            <person name="Nilsen H.K."/>
        </authorList>
    </citation>
    <scope>NUCLEOTIDE SEQUENCE [LARGE SCALE GENOMIC DNA]</scope>
    <source>
        <strain evidence="1 2">VIO11850</strain>
    </source>
</reference>
<organism evidence="1 2">
    <name type="scientific">Phocoenobacter skyensis</name>
    <dbReference type="NCBI Taxonomy" id="97481"/>
    <lineage>
        <taxon>Bacteria</taxon>
        <taxon>Pseudomonadati</taxon>
        <taxon>Pseudomonadota</taxon>
        <taxon>Gammaproteobacteria</taxon>
        <taxon>Pasteurellales</taxon>
        <taxon>Pasteurellaceae</taxon>
        <taxon>Phocoenobacter</taxon>
    </lineage>
</organism>
<evidence type="ECO:0008006" key="3">
    <source>
        <dbReference type="Google" id="ProtNLM"/>
    </source>
</evidence>
<name>A0ABT9JKP2_9PAST</name>
<dbReference type="EMBL" id="JASAVS010000010">
    <property type="protein sequence ID" value="MDP8085385.1"/>
    <property type="molecule type" value="Genomic_DNA"/>
</dbReference>
<dbReference type="RefSeq" id="WP_306383872.1">
    <property type="nucleotide sequence ID" value="NZ_JASAVR010000011.1"/>
</dbReference>
<comment type="caution">
    <text evidence="1">The sequence shown here is derived from an EMBL/GenBank/DDBJ whole genome shotgun (WGS) entry which is preliminary data.</text>
</comment>
<keyword evidence="2" id="KW-1185">Reference proteome</keyword>
<accession>A0ABT9JKP2</accession>
<proteinExistence type="predicted"/>
<gene>
    <name evidence="1" type="ORF">QJT92_05530</name>
</gene>